<dbReference type="EMBL" id="BK014674">
    <property type="protein sequence ID" value="DAD67305.1"/>
    <property type="molecule type" value="Genomic_DNA"/>
</dbReference>
<reference evidence="2" key="1">
    <citation type="journal article" date="2021" name="Proc. Natl. Acad. Sci. U.S.A.">
        <title>A Catalog of Tens of Thousands of Viruses from Human Metagenomes Reveals Hidden Associations with Chronic Diseases.</title>
        <authorList>
            <person name="Tisza M.J."/>
            <person name="Buck C.B."/>
        </authorList>
    </citation>
    <scope>NUCLEOTIDE SEQUENCE</scope>
    <source>
        <strain evidence="2">CtFNB4</strain>
    </source>
</reference>
<accession>A0A8S5LBK7</accession>
<feature type="region of interest" description="Disordered" evidence="1">
    <location>
        <begin position="57"/>
        <end position="77"/>
    </location>
</feature>
<feature type="compositionally biased region" description="Basic and acidic residues" evidence="1">
    <location>
        <begin position="57"/>
        <end position="68"/>
    </location>
</feature>
<evidence type="ECO:0008006" key="3">
    <source>
        <dbReference type="Google" id="ProtNLM"/>
    </source>
</evidence>
<protein>
    <recommendedName>
        <fullName evidence="3">Lipoprotein</fullName>
    </recommendedName>
</protein>
<evidence type="ECO:0000256" key="1">
    <source>
        <dbReference type="SAM" id="MobiDB-lite"/>
    </source>
</evidence>
<sequence length="77" mass="9103">MKKIIFALIAVIFACGFREYGAFKYEDSPFSQQRTEQFDDRFSKKIVEDLERQTPKKAKIERVGEQKRSGFRKLKGH</sequence>
<proteinExistence type="predicted"/>
<dbReference type="PROSITE" id="PS51257">
    <property type="entry name" value="PROKAR_LIPOPROTEIN"/>
    <property type="match status" value="1"/>
</dbReference>
<name>A0A8S5LBK7_9VIRU</name>
<organism evidence="2">
    <name type="scientific">Inoviridae sp. ctFNB4</name>
    <dbReference type="NCBI Taxonomy" id="2823614"/>
    <lineage>
        <taxon>Viruses</taxon>
        <taxon>Monodnaviria</taxon>
        <taxon>Loebvirae</taxon>
        <taxon>Hofneiviricota</taxon>
        <taxon>Faserviricetes</taxon>
        <taxon>Tubulavirales</taxon>
        <taxon>Inoviridae</taxon>
    </lineage>
</organism>
<evidence type="ECO:0000313" key="2">
    <source>
        <dbReference type="EMBL" id="DAD67305.1"/>
    </source>
</evidence>